<accession>A0AB37UIN0</accession>
<keyword evidence="1" id="KW-0812">Transmembrane</keyword>
<feature type="transmembrane region" description="Helical" evidence="1">
    <location>
        <begin position="12"/>
        <end position="29"/>
    </location>
</feature>
<reference evidence="2 3" key="1">
    <citation type="journal article" date="2019" name="Genome Biol. Evol.">
        <title>Day and night: Metabolic profiles and evolutionary relationships of six axenic non-marine cyanobacteria.</title>
        <authorList>
            <person name="Will S.E."/>
            <person name="Henke P."/>
            <person name="Boedeker C."/>
            <person name="Huang S."/>
            <person name="Brinkmann H."/>
            <person name="Rohde M."/>
            <person name="Jarek M."/>
            <person name="Friedl T."/>
            <person name="Seufert S."/>
            <person name="Schumacher M."/>
            <person name="Overmann J."/>
            <person name="Neumann-Schaal M."/>
            <person name="Petersen J."/>
        </authorList>
    </citation>
    <scope>NUCLEOTIDE SEQUENCE [LARGE SCALE GENOMIC DNA]</scope>
    <source>
        <strain evidence="2 3">SAG 39.79</strain>
    </source>
</reference>
<dbReference type="AlphaFoldDB" id="A0AB37UIN0"/>
<dbReference type="EMBL" id="RSCK01000029">
    <property type="protein sequence ID" value="RUT11244.1"/>
    <property type="molecule type" value="Genomic_DNA"/>
</dbReference>
<name>A0AB37UIN0_9CYAN</name>
<feature type="transmembrane region" description="Helical" evidence="1">
    <location>
        <begin position="76"/>
        <end position="100"/>
    </location>
</feature>
<dbReference type="Proteomes" id="UP000282574">
    <property type="component" value="Unassembled WGS sequence"/>
</dbReference>
<comment type="caution">
    <text evidence="2">The sequence shown here is derived from an EMBL/GenBank/DDBJ whole genome shotgun (WGS) entry which is preliminary data.</text>
</comment>
<gene>
    <name evidence="2" type="ORF">DSM107010_35130</name>
</gene>
<proteinExistence type="predicted"/>
<keyword evidence="3" id="KW-1185">Reference proteome</keyword>
<evidence type="ECO:0000313" key="3">
    <source>
        <dbReference type="Proteomes" id="UP000282574"/>
    </source>
</evidence>
<keyword evidence="1" id="KW-1133">Transmembrane helix</keyword>
<evidence type="ECO:0008006" key="4">
    <source>
        <dbReference type="Google" id="ProtNLM"/>
    </source>
</evidence>
<protein>
    <recommendedName>
        <fullName evidence="4">DUF5673 domain-containing protein</fullName>
    </recommendedName>
</protein>
<evidence type="ECO:0000256" key="1">
    <source>
        <dbReference type="SAM" id="Phobius"/>
    </source>
</evidence>
<evidence type="ECO:0000313" key="2">
    <source>
        <dbReference type="EMBL" id="RUT11244.1"/>
    </source>
</evidence>
<feature type="transmembrane region" description="Helical" evidence="1">
    <location>
        <begin position="50"/>
        <end position="70"/>
    </location>
</feature>
<keyword evidence="1" id="KW-0472">Membrane</keyword>
<sequence length="186" mass="21530">MRDVMNQVNIWLFLLFCLVYNCAALFAWNRPRVKVIENTSNKLLFHLRHFPAWVVGVSFSGVGLIGLVGSIRMAEFASLCINGFFVFLSLLIMAISPLITCRFDKERDRMTIKRQSWFSKKILKHSINDILNVKLEHSSTDKASFYRVTFTLSSSKNVPLTRSYSSDFEEEQYIANLIKNFLNLNM</sequence>
<organism evidence="2 3">
    <name type="scientific">Chroococcidiopsis cubana SAG 39.79</name>
    <dbReference type="NCBI Taxonomy" id="388085"/>
    <lineage>
        <taxon>Bacteria</taxon>
        <taxon>Bacillati</taxon>
        <taxon>Cyanobacteriota</taxon>
        <taxon>Cyanophyceae</taxon>
        <taxon>Chroococcidiopsidales</taxon>
        <taxon>Chroococcidiopsidaceae</taxon>
        <taxon>Chroococcidiopsis</taxon>
    </lineage>
</organism>